<evidence type="ECO:0000256" key="4">
    <source>
        <dbReference type="ARBA" id="ARBA00023163"/>
    </source>
</evidence>
<dbReference type="InterPro" id="IPR000847">
    <property type="entry name" value="LysR_HTH_N"/>
</dbReference>
<dbReference type="PANTHER" id="PTHR30537">
    <property type="entry name" value="HTH-TYPE TRANSCRIPTIONAL REGULATOR"/>
    <property type="match status" value="1"/>
</dbReference>
<comment type="caution">
    <text evidence="6">The sequence shown here is derived from an EMBL/GenBank/DDBJ whole genome shotgun (WGS) entry which is preliminary data.</text>
</comment>
<dbReference type="SUPFAM" id="SSF53850">
    <property type="entry name" value="Periplasmic binding protein-like II"/>
    <property type="match status" value="1"/>
</dbReference>
<dbReference type="SUPFAM" id="SSF46785">
    <property type="entry name" value="Winged helix' DNA-binding domain"/>
    <property type="match status" value="1"/>
</dbReference>
<evidence type="ECO:0000256" key="3">
    <source>
        <dbReference type="ARBA" id="ARBA00023125"/>
    </source>
</evidence>
<dbReference type="CDD" id="cd08422">
    <property type="entry name" value="PBP2_CrgA_like"/>
    <property type="match status" value="1"/>
</dbReference>
<dbReference type="Pfam" id="PF00126">
    <property type="entry name" value="HTH_1"/>
    <property type="match status" value="1"/>
</dbReference>
<dbReference type="InterPro" id="IPR036390">
    <property type="entry name" value="WH_DNA-bd_sf"/>
</dbReference>
<dbReference type="InterPro" id="IPR036388">
    <property type="entry name" value="WH-like_DNA-bd_sf"/>
</dbReference>
<dbReference type="PANTHER" id="PTHR30537:SF5">
    <property type="entry name" value="HTH-TYPE TRANSCRIPTIONAL ACTIVATOR TTDR-RELATED"/>
    <property type="match status" value="1"/>
</dbReference>
<dbReference type="Gene3D" id="1.10.10.10">
    <property type="entry name" value="Winged helix-like DNA-binding domain superfamily/Winged helix DNA-binding domain"/>
    <property type="match status" value="1"/>
</dbReference>
<accession>A0ABN1JWX9</accession>
<gene>
    <name evidence="6" type="ORF">GCM10009107_17580</name>
</gene>
<dbReference type="Gene3D" id="3.40.190.290">
    <property type="match status" value="1"/>
</dbReference>
<protein>
    <submittedName>
        <fullName evidence="6">LysR family transcriptional regulator</fullName>
    </submittedName>
</protein>
<dbReference type="InterPro" id="IPR005119">
    <property type="entry name" value="LysR_subst-bd"/>
</dbReference>
<dbReference type="PROSITE" id="PS50931">
    <property type="entry name" value="HTH_LYSR"/>
    <property type="match status" value="1"/>
</dbReference>
<organism evidence="6 7">
    <name type="scientific">Ideonella azotifigens</name>
    <dbReference type="NCBI Taxonomy" id="513160"/>
    <lineage>
        <taxon>Bacteria</taxon>
        <taxon>Pseudomonadati</taxon>
        <taxon>Pseudomonadota</taxon>
        <taxon>Betaproteobacteria</taxon>
        <taxon>Burkholderiales</taxon>
        <taxon>Sphaerotilaceae</taxon>
        <taxon>Ideonella</taxon>
    </lineage>
</organism>
<dbReference type="InterPro" id="IPR058163">
    <property type="entry name" value="LysR-type_TF_proteobact-type"/>
</dbReference>
<evidence type="ECO:0000256" key="2">
    <source>
        <dbReference type="ARBA" id="ARBA00023015"/>
    </source>
</evidence>
<evidence type="ECO:0000313" key="7">
    <source>
        <dbReference type="Proteomes" id="UP001500279"/>
    </source>
</evidence>
<dbReference type="Proteomes" id="UP001500279">
    <property type="component" value="Unassembled WGS sequence"/>
</dbReference>
<dbReference type="PRINTS" id="PR00039">
    <property type="entry name" value="HTHLYSR"/>
</dbReference>
<name>A0ABN1JWX9_9BURK</name>
<dbReference type="Pfam" id="PF03466">
    <property type="entry name" value="LysR_substrate"/>
    <property type="match status" value="1"/>
</dbReference>
<evidence type="ECO:0000256" key="1">
    <source>
        <dbReference type="ARBA" id="ARBA00009437"/>
    </source>
</evidence>
<comment type="similarity">
    <text evidence="1">Belongs to the LysR transcriptional regulatory family.</text>
</comment>
<keyword evidence="4" id="KW-0804">Transcription</keyword>
<dbReference type="RefSeq" id="WP_231011301.1">
    <property type="nucleotide sequence ID" value="NZ_BAAAEW010000008.1"/>
</dbReference>
<feature type="domain" description="HTH lysR-type" evidence="5">
    <location>
        <begin position="14"/>
        <end position="64"/>
    </location>
</feature>
<keyword evidence="2" id="KW-0805">Transcription regulation</keyword>
<evidence type="ECO:0000313" key="6">
    <source>
        <dbReference type="EMBL" id="GAA0748296.1"/>
    </source>
</evidence>
<sequence>MPGFDERLLGGMGVFMAIADAGSFGAAAEQLAMSQPGVSRAVARLEKRLGIRLFDRTTRVVSLTDEGRRFHAQVLPLLAGLEDAANTAAAGATAVRGRLRVQLDPFFSRMALGPRLGEFLNLHPELTLDLVTRDQLGEMVADGFDLAVRFGHLPSSTLVARKLLDTRILTVAAPAYLARRGRPATPQAIAADGHACIDFRDAATGRAFAWEFHRKRRRLVVPTDGRLIVNDAGTLLSTCLAGYGIAQVMDFGTQALLAQGQLVELFPDWPDERFPLHAIHPSRHQVPAKVQAFLKFVVGVVGTPGAP</sequence>
<reference evidence="7" key="1">
    <citation type="journal article" date="2019" name="Int. J. Syst. Evol. Microbiol.">
        <title>The Global Catalogue of Microorganisms (GCM) 10K type strain sequencing project: providing services to taxonomists for standard genome sequencing and annotation.</title>
        <authorList>
            <consortium name="The Broad Institute Genomics Platform"/>
            <consortium name="The Broad Institute Genome Sequencing Center for Infectious Disease"/>
            <person name="Wu L."/>
            <person name="Ma J."/>
        </authorList>
    </citation>
    <scope>NUCLEOTIDE SEQUENCE [LARGE SCALE GENOMIC DNA]</scope>
    <source>
        <strain evidence="7">JCM 15503</strain>
    </source>
</reference>
<dbReference type="EMBL" id="BAAAEW010000008">
    <property type="protein sequence ID" value="GAA0748296.1"/>
    <property type="molecule type" value="Genomic_DNA"/>
</dbReference>
<keyword evidence="7" id="KW-1185">Reference proteome</keyword>
<evidence type="ECO:0000259" key="5">
    <source>
        <dbReference type="PROSITE" id="PS50931"/>
    </source>
</evidence>
<proteinExistence type="inferred from homology"/>
<keyword evidence="3" id="KW-0238">DNA-binding</keyword>